<accession>A0A2T9YM47</accession>
<dbReference type="SUPFAM" id="SSF56112">
    <property type="entry name" value="Protein kinase-like (PK-like)"/>
    <property type="match status" value="1"/>
</dbReference>
<dbReference type="InterPro" id="IPR004147">
    <property type="entry name" value="ABC1_dom"/>
</dbReference>
<feature type="domain" description="ABC1 atypical kinase-like" evidence="1">
    <location>
        <begin position="1"/>
        <end position="68"/>
    </location>
</feature>
<dbReference type="GO" id="GO:0005743">
    <property type="term" value="C:mitochondrial inner membrane"/>
    <property type="evidence" value="ECO:0007669"/>
    <property type="project" value="TreeGrafter"/>
</dbReference>
<evidence type="ECO:0000313" key="2">
    <source>
        <dbReference type="EMBL" id="PVU93408.1"/>
    </source>
</evidence>
<protein>
    <recommendedName>
        <fullName evidence="1">ABC1 atypical kinase-like domain-containing protein</fullName>
    </recommendedName>
</protein>
<dbReference type="EMBL" id="MBFT01000323">
    <property type="protein sequence ID" value="PVU93408.1"/>
    <property type="molecule type" value="Genomic_DNA"/>
</dbReference>
<dbReference type="Pfam" id="PF03109">
    <property type="entry name" value="ABC1"/>
    <property type="match status" value="1"/>
</dbReference>
<dbReference type="PANTHER" id="PTHR43173:SF19">
    <property type="entry name" value="AARF DOMAIN-CONTAINING PROTEIN KINASE 1"/>
    <property type="match status" value="1"/>
</dbReference>
<dbReference type="OrthoDB" id="427480at2759"/>
<evidence type="ECO:0000259" key="1">
    <source>
        <dbReference type="Pfam" id="PF03109"/>
    </source>
</evidence>
<evidence type="ECO:0000313" key="3">
    <source>
        <dbReference type="Proteomes" id="UP000245699"/>
    </source>
</evidence>
<comment type="caution">
    <text evidence="2">The sequence shown here is derived from an EMBL/GenBank/DDBJ whole genome shotgun (WGS) entry which is preliminary data.</text>
</comment>
<reference evidence="2 3" key="1">
    <citation type="journal article" date="2018" name="MBio">
        <title>Comparative Genomics Reveals the Core Gene Toolbox for the Fungus-Insect Symbiosis.</title>
        <authorList>
            <person name="Wang Y."/>
            <person name="Stata M."/>
            <person name="Wang W."/>
            <person name="Stajich J.E."/>
            <person name="White M.M."/>
            <person name="Moncalvo J.M."/>
        </authorList>
    </citation>
    <scope>NUCLEOTIDE SEQUENCE [LARGE SCALE GENOMIC DNA]</scope>
    <source>
        <strain evidence="2 3">AUS-77-4</strain>
    </source>
</reference>
<dbReference type="InterPro" id="IPR011009">
    <property type="entry name" value="Kinase-like_dom_sf"/>
</dbReference>
<dbReference type="STRING" id="61424.A0A2T9YM47"/>
<dbReference type="GO" id="GO:0055088">
    <property type="term" value="P:lipid homeostasis"/>
    <property type="evidence" value="ECO:0007669"/>
    <property type="project" value="TreeGrafter"/>
</dbReference>
<dbReference type="AlphaFoldDB" id="A0A2T9YM47"/>
<sequence length="242" mass="27947">MVFNDGFVHCDPHPGNIIIRPNNKGYPYNFELVLLDHGLYRQLSPGFRLQYARLWRSLLEGDKEKIQKESYDLTGTDLYMMLSSIVTGQSWYSIESGNLTKSNVNVQFEQSQLVGVKDSFFAELSRVMSSIPRDLVLLIKTNDLIRLIDRSLYANLPPKSQARACTKSWLILSLYSLSTLKSNAISSVENIRKSMGILGGIIYSIKEYIYIYIDYTSLEIPIRVYYAWLKFLEYKDFIVFSK</sequence>
<dbReference type="Proteomes" id="UP000245699">
    <property type="component" value="Unassembled WGS sequence"/>
</dbReference>
<proteinExistence type="predicted"/>
<organism evidence="2 3">
    <name type="scientific">Furculomyces boomerangus</name>
    <dbReference type="NCBI Taxonomy" id="61424"/>
    <lineage>
        <taxon>Eukaryota</taxon>
        <taxon>Fungi</taxon>
        <taxon>Fungi incertae sedis</taxon>
        <taxon>Zoopagomycota</taxon>
        <taxon>Kickxellomycotina</taxon>
        <taxon>Harpellomycetes</taxon>
        <taxon>Harpellales</taxon>
        <taxon>Harpellaceae</taxon>
        <taxon>Furculomyces</taxon>
    </lineage>
</organism>
<name>A0A2T9YM47_9FUNG</name>
<gene>
    <name evidence="2" type="ORF">BB559_003300</name>
</gene>
<keyword evidence="3" id="KW-1185">Reference proteome</keyword>
<dbReference type="PANTHER" id="PTHR43173">
    <property type="entry name" value="ABC1 FAMILY PROTEIN"/>
    <property type="match status" value="1"/>
</dbReference>
<dbReference type="GO" id="GO:0007005">
    <property type="term" value="P:mitochondrion organization"/>
    <property type="evidence" value="ECO:0007669"/>
    <property type="project" value="TreeGrafter"/>
</dbReference>
<dbReference type="InterPro" id="IPR051130">
    <property type="entry name" value="Mito_struct-func_regulator"/>
</dbReference>